<evidence type="ECO:0000313" key="4">
    <source>
        <dbReference type="Proteomes" id="UP000680750"/>
    </source>
</evidence>
<feature type="region of interest" description="Disordered" evidence="1">
    <location>
        <begin position="174"/>
        <end position="193"/>
    </location>
</feature>
<feature type="region of interest" description="Disordered" evidence="1">
    <location>
        <begin position="297"/>
        <end position="317"/>
    </location>
</feature>
<feature type="domain" description="Helix-hairpin-helix DNA-binding motif class 1" evidence="2">
    <location>
        <begin position="439"/>
        <end position="458"/>
    </location>
</feature>
<organism evidence="3 4">
    <name type="scientific">Actinocatenispora sera</name>
    <dbReference type="NCBI Taxonomy" id="390989"/>
    <lineage>
        <taxon>Bacteria</taxon>
        <taxon>Bacillati</taxon>
        <taxon>Actinomycetota</taxon>
        <taxon>Actinomycetes</taxon>
        <taxon>Micromonosporales</taxon>
        <taxon>Micromonosporaceae</taxon>
        <taxon>Actinocatenispora</taxon>
    </lineage>
</organism>
<gene>
    <name evidence="3" type="ORF">Asera_60910</name>
</gene>
<accession>A0A810L9M7</accession>
<dbReference type="GO" id="GO:0015627">
    <property type="term" value="C:type II protein secretion system complex"/>
    <property type="evidence" value="ECO:0007669"/>
    <property type="project" value="TreeGrafter"/>
</dbReference>
<evidence type="ECO:0000259" key="2">
    <source>
        <dbReference type="SMART" id="SM00278"/>
    </source>
</evidence>
<proteinExistence type="predicted"/>
<dbReference type="Pfam" id="PF10531">
    <property type="entry name" value="SLBB"/>
    <property type="match status" value="1"/>
</dbReference>
<dbReference type="PANTHER" id="PTHR21180">
    <property type="entry name" value="ENDONUCLEASE/EXONUCLEASE/PHOSPHATASE FAMILY DOMAIN-CONTAINING PROTEIN 1"/>
    <property type="match status" value="1"/>
</dbReference>
<dbReference type="PANTHER" id="PTHR21180:SF32">
    <property type="entry name" value="ENDONUCLEASE_EXONUCLEASE_PHOSPHATASE FAMILY DOMAIN-CONTAINING PROTEIN 1"/>
    <property type="match status" value="1"/>
</dbReference>
<dbReference type="SUPFAM" id="SSF47781">
    <property type="entry name" value="RuvA domain 2-like"/>
    <property type="match status" value="1"/>
</dbReference>
<dbReference type="GO" id="GO:0015628">
    <property type="term" value="P:protein secretion by the type II secretion system"/>
    <property type="evidence" value="ECO:0007669"/>
    <property type="project" value="TreeGrafter"/>
</dbReference>
<feature type="compositionally biased region" description="Low complexity" evidence="1">
    <location>
        <begin position="33"/>
        <end position="46"/>
    </location>
</feature>
<evidence type="ECO:0000256" key="1">
    <source>
        <dbReference type="SAM" id="MobiDB-lite"/>
    </source>
</evidence>
<evidence type="ECO:0000313" key="3">
    <source>
        <dbReference type="EMBL" id="BCJ31983.1"/>
    </source>
</evidence>
<dbReference type="Pfam" id="PF12836">
    <property type="entry name" value="HHH_3"/>
    <property type="match status" value="1"/>
</dbReference>
<feature type="compositionally biased region" description="Basic and acidic residues" evidence="1">
    <location>
        <begin position="1"/>
        <end position="12"/>
    </location>
</feature>
<feature type="region of interest" description="Disordered" evidence="1">
    <location>
        <begin position="1"/>
        <end position="51"/>
    </location>
</feature>
<sequence>MPPLDPGRDTPRAPDPGSPLPGAGDGGTPPAPGAVAATPATTTARADPGDDRVRAAVTGRWTVVGSVPYRRHLHFDRATPADPSTPVGHPAPADEHPRGNVLIGSPAAASPPTVPGPVGAETAVGSAGAETGSRPARSERPAFVESADPAEPAGAEPAPSAPAEVRASTRPQPIAAGVDEPAGFGPHAADSVDPHGLAESELVAADTRDLASAEPTGVGSAGDIEVVDLDGAGPSEPAGAAAVSARPDRWYDRSARLLGVRRALLDPGRRGLRALVVLAVVAVVAAGVVAWRLRPVTDPVEPPRAPAAAPTAPPSASAGSELVISVVGKVRHPGVVRVPAGSRVADAVRAAGGVLPGVDLGLLNQARRLVDGEQIAVGVTPPPDAGGAGVPGGSANPASKVNLNTATADQLDTLPGVGPTLAGRIISFRTEHGGFRSVEQLKQVSGIGDARYADLKDLVTV</sequence>
<feature type="domain" description="Helix-hairpin-helix DNA-binding motif class 1" evidence="2">
    <location>
        <begin position="409"/>
        <end position="428"/>
    </location>
</feature>
<protein>
    <recommendedName>
        <fullName evidence="2">Helix-hairpin-helix DNA-binding motif class 1 domain-containing protein</fullName>
    </recommendedName>
</protein>
<dbReference type="EMBL" id="AP023354">
    <property type="protein sequence ID" value="BCJ31983.1"/>
    <property type="molecule type" value="Genomic_DNA"/>
</dbReference>
<dbReference type="NCBIfam" id="TIGR00426">
    <property type="entry name" value="competence protein ComEA helix-hairpin-helix repeat region"/>
    <property type="match status" value="1"/>
</dbReference>
<feature type="compositionally biased region" description="Low complexity" evidence="1">
    <location>
        <begin position="306"/>
        <end position="317"/>
    </location>
</feature>
<dbReference type="InterPro" id="IPR003583">
    <property type="entry name" value="Hlx-hairpin-Hlx_DNA-bd_motif"/>
</dbReference>
<name>A0A810L9M7_9ACTN</name>
<dbReference type="AlphaFoldDB" id="A0A810L9M7"/>
<dbReference type="InterPro" id="IPR051675">
    <property type="entry name" value="Endo/Exo/Phosphatase_dom_1"/>
</dbReference>
<dbReference type="GO" id="GO:0006281">
    <property type="term" value="P:DNA repair"/>
    <property type="evidence" value="ECO:0007669"/>
    <property type="project" value="InterPro"/>
</dbReference>
<dbReference type="InterPro" id="IPR019554">
    <property type="entry name" value="Soluble_ligand-bd"/>
</dbReference>
<dbReference type="InterPro" id="IPR010994">
    <property type="entry name" value="RuvA_2-like"/>
</dbReference>
<dbReference type="InterPro" id="IPR004509">
    <property type="entry name" value="Competence_ComEA_HhH"/>
</dbReference>
<feature type="region of interest" description="Disordered" evidence="1">
    <location>
        <begin position="75"/>
        <end position="169"/>
    </location>
</feature>
<reference evidence="3" key="1">
    <citation type="submission" date="2020-08" db="EMBL/GenBank/DDBJ databases">
        <title>Whole genome shotgun sequence of Actinocatenispora sera NBRC 101916.</title>
        <authorList>
            <person name="Komaki H."/>
            <person name="Tamura T."/>
        </authorList>
    </citation>
    <scope>NUCLEOTIDE SEQUENCE</scope>
    <source>
        <strain evidence="3">NBRC 101916</strain>
    </source>
</reference>
<dbReference type="GO" id="GO:0003677">
    <property type="term" value="F:DNA binding"/>
    <property type="evidence" value="ECO:0007669"/>
    <property type="project" value="InterPro"/>
</dbReference>
<feature type="compositionally biased region" description="Low complexity" evidence="1">
    <location>
        <begin position="145"/>
        <end position="164"/>
    </location>
</feature>
<dbReference type="KEGG" id="aser:Asera_60910"/>
<keyword evidence="4" id="KW-1185">Reference proteome</keyword>
<dbReference type="Gene3D" id="1.10.150.320">
    <property type="entry name" value="Photosystem II 12 kDa extrinsic protein"/>
    <property type="match status" value="1"/>
</dbReference>
<dbReference type="SMART" id="SM00278">
    <property type="entry name" value="HhH1"/>
    <property type="match status" value="2"/>
</dbReference>
<dbReference type="Proteomes" id="UP000680750">
    <property type="component" value="Chromosome"/>
</dbReference>